<evidence type="ECO:0000313" key="1">
    <source>
        <dbReference type="Proteomes" id="UP000790787"/>
    </source>
</evidence>
<dbReference type="Proteomes" id="UP000790787">
    <property type="component" value="Chromosome 4"/>
</dbReference>
<proteinExistence type="predicted"/>
<protein>
    <submittedName>
        <fullName evidence="2">Uncharacterized protein LOC107796958</fullName>
    </submittedName>
</protein>
<reference evidence="1" key="1">
    <citation type="journal article" date="2014" name="Nat. Commun.">
        <title>The tobacco genome sequence and its comparison with those of tomato and potato.</title>
        <authorList>
            <person name="Sierro N."/>
            <person name="Battey J.N."/>
            <person name="Ouadi S."/>
            <person name="Bakaher N."/>
            <person name="Bovet L."/>
            <person name="Willig A."/>
            <person name="Goepfert S."/>
            <person name="Peitsch M.C."/>
            <person name="Ivanov N.V."/>
        </authorList>
    </citation>
    <scope>NUCLEOTIDE SEQUENCE [LARGE SCALE GENOMIC DNA]</scope>
</reference>
<keyword evidence="1" id="KW-1185">Reference proteome</keyword>
<name>A0AC58UCJ0_TOBAC</name>
<dbReference type="RefSeq" id="XP_075107204.1">
    <property type="nucleotide sequence ID" value="XM_075251103.1"/>
</dbReference>
<reference evidence="2" key="2">
    <citation type="submission" date="2025-08" db="UniProtKB">
        <authorList>
            <consortium name="RefSeq"/>
        </authorList>
    </citation>
    <scope>IDENTIFICATION</scope>
    <source>
        <tissue evidence="2">Leaf</tissue>
    </source>
</reference>
<accession>A0AC58UCJ0</accession>
<evidence type="ECO:0000313" key="2">
    <source>
        <dbReference type="RefSeq" id="XP_075107204.1"/>
    </source>
</evidence>
<organism evidence="1 2">
    <name type="scientific">Nicotiana tabacum</name>
    <name type="common">Common tobacco</name>
    <dbReference type="NCBI Taxonomy" id="4097"/>
    <lineage>
        <taxon>Eukaryota</taxon>
        <taxon>Viridiplantae</taxon>
        <taxon>Streptophyta</taxon>
        <taxon>Embryophyta</taxon>
        <taxon>Tracheophyta</taxon>
        <taxon>Spermatophyta</taxon>
        <taxon>Magnoliopsida</taxon>
        <taxon>eudicotyledons</taxon>
        <taxon>Gunneridae</taxon>
        <taxon>Pentapetalae</taxon>
        <taxon>asterids</taxon>
        <taxon>lamiids</taxon>
        <taxon>Solanales</taxon>
        <taxon>Solanaceae</taxon>
        <taxon>Nicotianoideae</taxon>
        <taxon>Nicotianeae</taxon>
        <taxon>Nicotiana</taxon>
    </lineage>
</organism>
<sequence>MATQIHDIKQISGNSMQWNLKVRVVRMWVMPDRFKPEIPYSIELVLQDSKGDRIHASIGKYVVKFFRNKIHELRLYRMNYFVVGPNNLKLRTTAHNLRLTFTQKTFVEETNDLSFHMNIFNLRSFDQLTNQHDVDQTELLDVVGQVVTYEDVKTYKQGDNQSVFINVVLEDDQRNRILATLWSELVDQIQHHLNESTDEPLIVVFQHMKAQKFRGNYSVRSCWYQTKIWINSTLPQSIDFKSRLLAARQSNFERITQTSSQQSYSVRDELDKGIVLFKTIRDLVQCTQECSYWIAAKLVNLELDQGWYRLQVRVMDGTAFISLLLWNREAMQLIGKSAKELKERLLETSIADADCSYPSELDDILYKKFMFKVIVKQENIESQVEVYKVLKLTDDDDLLKEYNHSLFDDTITDPQFFDGQSSSGDKLFGDLMAETQLKSVLQTPIEKSVSESGSSVLEDGDACNAKISPLKTYDKKTRSANKASAVGPDDDFNSQLSKWKNILSKSNHFHGFGQNDFIHSTTIRRNAFEKGKTEQSLTDITNRLNSPQLCIAPIKICEQVSSSQSQQQYPNSMQQQHLRYDLSPSKLQSDHLLPDLNELPLFQEFVDTTIIGNASQKGKTKQSLMDITNRLNFPRFRHMQSNVQIHDANEDDDVFEDDEVESWMTNEEYWDIGDANYECEYCGAYFWFEERVDKKYKNKKSVFTLCCGRGKIKLPNPKEPPSILKDLLFGSGAKSKHFRENIRTYNSIFAFTSMGGKVDFSVNKTKGPRTFRLSGQNYHQIGSLLPPEGSSPKFAQLYIYDTENEVENRIHAISRGEMNNQLHTEIVNELKQMLDDNNILAKSFRMVRDQFQTDRTSNVRLRLIGKRGSDGRRYNLPTVSEVAALIVGDFEQTRSDRDIIVESQSGQLQRVNELNAAYLGLQYPLLFPYGEDGYREDIPLNDIDDSTSGRKCVSTREYLSYKIQERKDEVPTIVSARRLFQQFLVDGYTMMESSRLRFIRLHQKQLRAHFYKGLQDAVLHGDIEPSSQGQRVILSSSFTGGARYMLQNYQDAMAICKWAGYPDLFITFTCNPKWPEITRFVESRGLSPEDRPDILTRVFKIKLDRMIKDLRDNKVFGEVKAVIYTVEFQKRGLPHAHILLFLLNKYPNVGDIDGIISAELPDKKVDPYYYNVVTNFMMHGPCGTARKSSPCMQNGRCTKHFPKKFVSSTTIDEDGYPIYRRRDDGRTAKRVGIDLDNRYVVPHNRFLLLKYGAHINVEWCNQSRSIKYLFKYVNKGNDRVTAAFSQSVNNEDSGVVDEINMYCDCRYISPCEAAWRIFKFPIHHREPSVERLSFHLPNNQTVIFSDDDPIDAVVNRPTVKESMFLSWFEANKTFPEARELTYAEFPLKFVWKQNLKRWEKRRTSAFSIGRIFFVPPGSGEQYYLRLLLNVIKGPKSYEDLKNINGCDHETFRDACYTLGLLDDDKEYVDAIMEASNWGMASYLRQLFAMLLLSNSMSRPESVWQATWHLLSEDILHEERRILDHPEADLTDEELKNRCLQKLENFLKGCGRSFQDFPTMPRPVYNTKEVDNSNRLIRDELRYNKRALVEEHQQLVKNLTDEQKSVYEKIIRDVNEDKGEFFFLYGFGGTGKTFIWRTLSSAIRSRGDIVLTVASSGIASLLLPGGRTAHSRFVIPLNVTEDSTCNIKQGTPLANLIIKAKLIIWDEAPMMHRYCFEALDKTLRDILRFKDASNLHLPFGGKTIVLGGDFRQILPVIPKGSRQDIVNASLNSSYLWPHCQLLKLTKNMRLQGNEIGTHLDELRVFSDWILAIGDGIVGTSVDGNEKVQIPDDLLIKQSVDPTYAIVESTYPDFNSRCNDIGYLQQRAILTPTLNMVESVNEYMISLNQSSEKSYLSSDTICSSDNTYSALEHVHTPEFLNTIKCSGVPNHALTLKVGIPVMLLRNIDQSAGLCNGTRLIITKLGNQVIEAKVLAGQMAGQKVFIPRMTLTPSDARIPFKFQRRQFPIIVSFAMTINKSQGQSLSHVGLFLKKPVFTHGQLYVALSWVTSRKGLKILVCDDDGQITTEATNVEIKREHYEYIVAQGKIVQKHTGNRLDTTNGLLEAKWIFKKRGIYHHSSFLAGGATLAAGRLGVTNEILKFSSNTKPFPSSFLMVSSSKRADSTKNKNKTEDFVPPTVGSIIPRNLTTTKYLEEKFPTANPRTWAVSKYPSFIRPSSIPDVKEDCRCHELDIISPDLSERVILSKKGLRAGSVIVPEEDILANPCDAARLLQEALTRTGISGPVSGVNTSLRSTRPEDKQPKRRLSSVTGEKNKRAKTDASESF</sequence>
<gene>
    <name evidence="2" type="primary">LOC107796958</name>
</gene>